<dbReference type="Proteomes" id="UP001449225">
    <property type="component" value="Unassembled WGS sequence"/>
</dbReference>
<dbReference type="PANTHER" id="PTHR35011:SF4">
    <property type="entry name" value="SLL1102 PROTEIN"/>
    <property type="match status" value="1"/>
</dbReference>
<comment type="function">
    <text evidence="9">Part of the tripartite ATP-independent periplasmic (TRAP) transport system.</text>
</comment>
<evidence type="ECO:0000256" key="6">
    <source>
        <dbReference type="ARBA" id="ARBA00022989"/>
    </source>
</evidence>
<feature type="transmembrane region" description="Helical" evidence="9">
    <location>
        <begin position="60"/>
        <end position="76"/>
    </location>
</feature>
<comment type="subunit">
    <text evidence="9">The complex comprises the extracytoplasmic solute receptor protein and the two transmembrane proteins.</text>
</comment>
<keyword evidence="3" id="KW-1003">Cell membrane</keyword>
<keyword evidence="12" id="KW-1185">Reference proteome</keyword>
<evidence type="ECO:0000313" key="12">
    <source>
        <dbReference type="Proteomes" id="UP001449225"/>
    </source>
</evidence>
<gene>
    <name evidence="11" type="ORF">WNY58_00780</name>
</gene>
<evidence type="ECO:0000256" key="8">
    <source>
        <dbReference type="ARBA" id="ARBA00038436"/>
    </source>
</evidence>
<dbReference type="InterPro" id="IPR007387">
    <property type="entry name" value="TRAP_DctQ"/>
</dbReference>
<dbReference type="RefSeq" id="WP_067984652.1">
    <property type="nucleotide sequence ID" value="NZ_JBBMRA010000001.1"/>
</dbReference>
<dbReference type="InterPro" id="IPR055348">
    <property type="entry name" value="DctQ"/>
</dbReference>
<sequence>MTENDTLPRVPLADAIDRFIQRIGQTIAWTYVVLVLVIMLQVILRKGFSSGLIALEELQWHLYSIGVMFGLSYAQTTNSHIRVDLFYAHMRARTRRIIEIISIVTLVLPFIIVIFLHSIDFVTEAWRVNEASEAASGLPWRWAIKGVIPVSFALLGLAVVSRFIRDFTLLIKGDD</sequence>
<accession>A0ABU9TNU0</accession>
<feature type="domain" description="Tripartite ATP-independent periplasmic transporters DctQ component" evidence="10">
    <location>
        <begin position="34"/>
        <end position="168"/>
    </location>
</feature>
<keyword evidence="7 9" id="KW-0472">Membrane</keyword>
<evidence type="ECO:0000256" key="1">
    <source>
        <dbReference type="ARBA" id="ARBA00004429"/>
    </source>
</evidence>
<evidence type="ECO:0000256" key="7">
    <source>
        <dbReference type="ARBA" id="ARBA00023136"/>
    </source>
</evidence>
<keyword evidence="6 9" id="KW-1133">Transmembrane helix</keyword>
<dbReference type="EMBL" id="JBBMRA010000001">
    <property type="protein sequence ID" value="MEM5534912.1"/>
    <property type="molecule type" value="Genomic_DNA"/>
</dbReference>
<protein>
    <recommendedName>
        <fullName evidence="9">TRAP transporter small permease protein</fullName>
    </recommendedName>
</protein>
<comment type="similarity">
    <text evidence="8 9">Belongs to the TRAP transporter small permease family.</text>
</comment>
<dbReference type="Pfam" id="PF04290">
    <property type="entry name" value="DctQ"/>
    <property type="match status" value="1"/>
</dbReference>
<comment type="subcellular location">
    <subcellularLocation>
        <location evidence="1 9">Cell inner membrane</location>
        <topology evidence="1 9">Multi-pass membrane protein</topology>
    </subcellularLocation>
</comment>
<evidence type="ECO:0000313" key="11">
    <source>
        <dbReference type="EMBL" id="MEM5534912.1"/>
    </source>
</evidence>
<dbReference type="PANTHER" id="PTHR35011">
    <property type="entry name" value="2,3-DIKETO-L-GULONATE TRAP TRANSPORTER SMALL PERMEASE PROTEIN YIAM"/>
    <property type="match status" value="1"/>
</dbReference>
<evidence type="ECO:0000256" key="3">
    <source>
        <dbReference type="ARBA" id="ARBA00022475"/>
    </source>
</evidence>
<comment type="caution">
    <text evidence="11">The sequence shown here is derived from an EMBL/GenBank/DDBJ whole genome shotgun (WGS) entry which is preliminary data.</text>
</comment>
<keyword evidence="4 9" id="KW-0997">Cell inner membrane</keyword>
<keyword evidence="2 9" id="KW-0813">Transport</keyword>
<evidence type="ECO:0000256" key="2">
    <source>
        <dbReference type="ARBA" id="ARBA00022448"/>
    </source>
</evidence>
<feature type="transmembrane region" description="Helical" evidence="9">
    <location>
        <begin position="139"/>
        <end position="160"/>
    </location>
</feature>
<evidence type="ECO:0000256" key="9">
    <source>
        <dbReference type="RuleBase" id="RU369079"/>
    </source>
</evidence>
<proteinExistence type="inferred from homology"/>
<reference evidence="11 12" key="1">
    <citation type="submission" date="2024-03" db="EMBL/GenBank/DDBJ databases">
        <title>Community enrichment and isolation of bacterial strains for fucoidan degradation.</title>
        <authorList>
            <person name="Sichert A."/>
        </authorList>
    </citation>
    <scope>NUCLEOTIDE SEQUENCE [LARGE SCALE GENOMIC DNA]</scope>
    <source>
        <strain evidence="11 12">AS76</strain>
    </source>
</reference>
<keyword evidence="5 9" id="KW-0812">Transmembrane</keyword>
<evidence type="ECO:0000256" key="4">
    <source>
        <dbReference type="ARBA" id="ARBA00022519"/>
    </source>
</evidence>
<feature type="transmembrane region" description="Helical" evidence="9">
    <location>
        <begin position="28"/>
        <end position="48"/>
    </location>
</feature>
<feature type="transmembrane region" description="Helical" evidence="9">
    <location>
        <begin position="97"/>
        <end position="119"/>
    </location>
</feature>
<name>A0ABU9TNU0_9GAMM</name>
<organism evidence="11 12">
    <name type="scientific">Neptuniibacter pectenicola</name>
    <dbReference type="NCBI Taxonomy" id="1806669"/>
    <lineage>
        <taxon>Bacteria</taxon>
        <taxon>Pseudomonadati</taxon>
        <taxon>Pseudomonadota</taxon>
        <taxon>Gammaproteobacteria</taxon>
        <taxon>Oceanospirillales</taxon>
        <taxon>Oceanospirillaceae</taxon>
        <taxon>Neptuniibacter</taxon>
    </lineage>
</organism>
<evidence type="ECO:0000259" key="10">
    <source>
        <dbReference type="Pfam" id="PF04290"/>
    </source>
</evidence>
<evidence type="ECO:0000256" key="5">
    <source>
        <dbReference type="ARBA" id="ARBA00022692"/>
    </source>
</evidence>